<gene>
    <name evidence="2" type="ORF">CRP01_27785</name>
</gene>
<name>A0A2D0N482_FLAN2</name>
<dbReference type="Pfam" id="PF12766">
    <property type="entry name" value="Pyridox_oxase_2"/>
    <property type="match status" value="1"/>
</dbReference>
<dbReference type="Gene3D" id="2.30.110.10">
    <property type="entry name" value="Electron Transport, Fmn-binding Protein, Chain A"/>
    <property type="match status" value="1"/>
</dbReference>
<dbReference type="InterPro" id="IPR012349">
    <property type="entry name" value="Split_barrel_FMN-bd"/>
</dbReference>
<dbReference type="SUPFAM" id="SSF50475">
    <property type="entry name" value="FMN-binding split barrel"/>
    <property type="match status" value="1"/>
</dbReference>
<evidence type="ECO:0000259" key="1">
    <source>
        <dbReference type="Pfam" id="PF12766"/>
    </source>
</evidence>
<evidence type="ECO:0000313" key="3">
    <source>
        <dbReference type="Proteomes" id="UP000223913"/>
    </source>
</evidence>
<feature type="domain" description="Pyridoxamine 5'-phosphate oxidase Alr4036 family FMN-binding" evidence="1">
    <location>
        <begin position="13"/>
        <end position="93"/>
    </location>
</feature>
<dbReference type="InterPro" id="IPR024624">
    <property type="entry name" value="Pyridox_Oxase_Alr4036_FMN-bd"/>
</dbReference>
<dbReference type="PANTHER" id="PTHR28243:SF1">
    <property type="entry name" value="PYRIDOXAMINE 5'-PHOSPHATE OXIDASE ALR4036 FAMILY FMN-BINDING DOMAIN-CONTAINING PROTEIN"/>
    <property type="match status" value="1"/>
</dbReference>
<proteinExistence type="predicted"/>
<protein>
    <recommendedName>
        <fullName evidence="1">Pyridoxamine 5'-phosphate oxidase Alr4036 family FMN-binding domain-containing protein</fullName>
    </recommendedName>
</protein>
<evidence type="ECO:0000313" key="2">
    <source>
        <dbReference type="EMBL" id="PHN03198.1"/>
    </source>
</evidence>
<dbReference type="PANTHER" id="PTHR28243">
    <property type="entry name" value="AGL049CP"/>
    <property type="match status" value="1"/>
</dbReference>
<accession>A0A2D0N482</accession>
<dbReference type="RefSeq" id="WP_099153326.1">
    <property type="nucleotide sequence ID" value="NZ_PDUD01000033.1"/>
</dbReference>
<sequence length="179" mass="20695">MDLFESVQLELSRSNADRRHPFRFFYLATFGDYPEVRTVVKRDFSAADWSVSFFTDARSPKVGQMEQNDRVSALFYHPKRQLQLRMKGQAQLITAEDADFGDYLEQARQTSGLKDYRSLLAPGTEIEGEAPEKSDEALHFLAIRVVPVSLDVLQLGKEQHLRRAYRRVGEEWQRTVLVP</sequence>
<keyword evidence="3" id="KW-1185">Reference proteome</keyword>
<dbReference type="OrthoDB" id="1493996at2"/>
<dbReference type="GO" id="GO:0010181">
    <property type="term" value="F:FMN binding"/>
    <property type="evidence" value="ECO:0007669"/>
    <property type="project" value="InterPro"/>
</dbReference>
<comment type="caution">
    <text evidence="2">The sequence shown here is derived from an EMBL/GenBank/DDBJ whole genome shotgun (WGS) entry which is preliminary data.</text>
</comment>
<dbReference type="Proteomes" id="UP000223913">
    <property type="component" value="Unassembled WGS sequence"/>
</dbReference>
<dbReference type="EMBL" id="PDUD01000033">
    <property type="protein sequence ID" value="PHN03198.1"/>
    <property type="molecule type" value="Genomic_DNA"/>
</dbReference>
<reference evidence="2 3" key="1">
    <citation type="submission" date="2017-10" db="EMBL/GenBank/DDBJ databases">
        <title>The draft genome sequence of Lewinella nigricans NBRC 102662.</title>
        <authorList>
            <person name="Wang K."/>
        </authorList>
    </citation>
    <scope>NUCLEOTIDE SEQUENCE [LARGE SCALE GENOMIC DNA]</scope>
    <source>
        <strain evidence="2 3">NBRC 102662</strain>
    </source>
</reference>
<organism evidence="2 3">
    <name type="scientific">Flavilitoribacter nigricans (strain ATCC 23147 / DSM 23189 / NBRC 102662 / NCIMB 1420 / SS-2)</name>
    <name type="common">Lewinella nigricans</name>
    <dbReference type="NCBI Taxonomy" id="1122177"/>
    <lineage>
        <taxon>Bacteria</taxon>
        <taxon>Pseudomonadati</taxon>
        <taxon>Bacteroidota</taxon>
        <taxon>Saprospiria</taxon>
        <taxon>Saprospirales</taxon>
        <taxon>Lewinellaceae</taxon>
        <taxon>Flavilitoribacter</taxon>
    </lineage>
</organism>
<dbReference type="AlphaFoldDB" id="A0A2D0N482"/>